<evidence type="ECO:0000256" key="2">
    <source>
        <dbReference type="SAM" id="Phobius"/>
    </source>
</evidence>
<evidence type="ECO:0000313" key="3">
    <source>
        <dbReference type="EMBL" id="WRL65135.1"/>
    </source>
</evidence>
<protein>
    <submittedName>
        <fullName evidence="3">Uncharacterized protein</fullName>
    </submittedName>
</protein>
<sequence>MTELPRSPGAEHPTPRGRRAPARSSRDDSAHGVGSRTDLPIPLGLALYGAGAAILISFVVLLLFWRTPKLGGAESGRPLPAAVQRVVDSPGARTALQVLSLATAALVTVVAFAGPGETSRNLAPGCCT</sequence>
<feature type="transmembrane region" description="Helical" evidence="2">
    <location>
        <begin position="45"/>
        <end position="65"/>
    </location>
</feature>
<proteinExistence type="predicted"/>
<dbReference type="RefSeq" id="WP_324276459.1">
    <property type="nucleotide sequence ID" value="NZ_CP141261.1"/>
</dbReference>
<name>A0ABZ1B2V6_9ACTN</name>
<keyword evidence="4" id="KW-1185">Reference proteome</keyword>
<evidence type="ECO:0000256" key="1">
    <source>
        <dbReference type="SAM" id="MobiDB-lite"/>
    </source>
</evidence>
<feature type="region of interest" description="Disordered" evidence="1">
    <location>
        <begin position="1"/>
        <end position="36"/>
    </location>
</feature>
<dbReference type="EMBL" id="CP141261">
    <property type="protein sequence ID" value="WRL65135.1"/>
    <property type="molecule type" value="Genomic_DNA"/>
</dbReference>
<evidence type="ECO:0000313" key="4">
    <source>
        <dbReference type="Proteomes" id="UP001324287"/>
    </source>
</evidence>
<reference evidence="3 4" key="1">
    <citation type="submission" date="2023-12" db="EMBL/GenBank/DDBJ databases">
        <title>Blastococcus brunescens sp. nov., an actonobacterium isolated from sandstone collected in sahara desert.</title>
        <authorList>
            <person name="Gtari M."/>
            <person name="Ghodhbane F."/>
        </authorList>
    </citation>
    <scope>NUCLEOTIDE SEQUENCE [LARGE SCALE GENOMIC DNA]</scope>
    <source>
        <strain evidence="3 4">BMG 8361</strain>
    </source>
</reference>
<dbReference type="Proteomes" id="UP001324287">
    <property type="component" value="Chromosome"/>
</dbReference>
<keyword evidence="2" id="KW-0472">Membrane</keyword>
<keyword evidence="2" id="KW-0812">Transmembrane</keyword>
<gene>
    <name evidence="3" type="ORF">U6N30_05485</name>
</gene>
<keyword evidence="2" id="KW-1133">Transmembrane helix</keyword>
<accession>A0ABZ1B2V6</accession>
<organism evidence="3 4">
    <name type="scientific">Blastococcus brunescens</name>
    <dbReference type="NCBI Taxonomy" id="1564165"/>
    <lineage>
        <taxon>Bacteria</taxon>
        <taxon>Bacillati</taxon>
        <taxon>Actinomycetota</taxon>
        <taxon>Actinomycetes</taxon>
        <taxon>Geodermatophilales</taxon>
        <taxon>Geodermatophilaceae</taxon>
        <taxon>Blastococcus</taxon>
    </lineage>
</organism>